<feature type="chain" id="PRO_5021444737" description="Senescence domain-containing protein" evidence="2">
    <location>
        <begin position="22"/>
        <end position="535"/>
    </location>
</feature>
<evidence type="ECO:0000256" key="1">
    <source>
        <dbReference type="SAM" id="MobiDB-lite"/>
    </source>
</evidence>
<accession>A0A4Y7TQY6</accession>
<proteinExistence type="predicted"/>
<evidence type="ECO:0000259" key="3">
    <source>
        <dbReference type="Pfam" id="PF06911"/>
    </source>
</evidence>
<organism evidence="4 5">
    <name type="scientific">Coprinellus micaceus</name>
    <name type="common">Glistening ink-cap mushroom</name>
    <name type="synonym">Coprinus micaceus</name>
    <dbReference type="NCBI Taxonomy" id="71717"/>
    <lineage>
        <taxon>Eukaryota</taxon>
        <taxon>Fungi</taxon>
        <taxon>Dikarya</taxon>
        <taxon>Basidiomycota</taxon>
        <taxon>Agaricomycotina</taxon>
        <taxon>Agaricomycetes</taxon>
        <taxon>Agaricomycetidae</taxon>
        <taxon>Agaricales</taxon>
        <taxon>Agaricineae</taxon>
        <taxon>Psathyrellaceae</taxon>
        <taxon>Coprinellus</taxon>
    </lineage>
</organism>
<keyword evidence="5" id="KW-1185">Reference proteome</keyword>
<evidence type="ECO:0000313" key="4">
    <source>
        <dbReference type="EMBL" id="TEB36002.1"/>
    </source>
</evidence>
<sequence length="535" mass="57158">MSASPEAFALLVLTDASLASGTSTEAGYLALECVTIHHPGGAAQDRDVYLVLRLNTTETPLDPERPVSRSDPPGFRVFTFRGIQSDRTELTLSLRLPNPQDSNYSAYLEDLDTFEGILRQYHTDFRTNEKGGEKGGDPLSDPFSPVSPTTNFKPRDHVTIGGTTQNSQDLRGRLVMVDERSGEVVGEVEDRFRVQEDPVMHTKGHENDAVVIEVSEDSITGAQHDANALTAFARIVTPDQANWITNTATVVSSAISLTTNLAVMTITAASNFYIAHSKPSPHHSGASTPATGARSPTPGASGSGQPPPIPPRPRALVFLTSDSTRKNLSKVHAVSGEAVKVSAKTVGYIDSMIRRAVGAKPKRDKTAFLRAGQNPPSPAPGSPTPLGSYEKSSLSPPPYATYSGSSKGPALPPRAVSPGIPGVPPPLPPRKMNNKERILISADLILSTIDDSTRKLLDASTGQVGKIVHHKYGEEAAESSTLMANTARNVGLVYIDMSGIGRRALLKRATKTFVKARFQSNDKEVHQAQAAPIVN</sequence>
<dbReference type="PANTHER" id="PTHR21068">
    <property type="entry name" value="SPARTIN"/>
    <property type="match status" value="1"/>
</dbReference>
<dbReference type="InterPro" id="IPR045036">
    <property type="entry name" value="Spartin-like"/>
</dbReference>
<dbReference type="AlphaFoldDB" id="A0A4Y7TQY6"/>
<feature type="compositionally biased region" description="Basic and acidic residues" evidence="1">
    <location>
        <begin position="127"/>
        <end position="136"/>
    </location>
</feature>
<dbReference type="InterPro" id="IPR009686">
    <property type="entry name" value="Senescence/spartin_C"/>
</dbReference>
<feature type="domain" description="Senescence" evidence="3">
    <location>
        <begin position="242"/>
        <end position="511"/>
    </location>
</feature>
<feature type="region of interest" description="Disordered" evidence="1">
    <location>
        <begin position="359"/>
        <end position="430"/>
    </location>
</feature>
<name>A0A4Y7TQY6_COPMI</name>
<reference evidence="4 5" key="1">
    <citation type="journal article" date="2019" name="Nat. Ecol. Evol.">
        <title>Megaphylogeny resolves global patterns of mushroom evolution.</title>
        <authorList>
            <person name="Varga T."/>
            <person name="Krizsan K."/>
            <person name="Foldi C."/>
            <person name="Dima B."/>
            <person name="Sanchez-Garcia M."/>
            <person name="Sanchez-Ramirez S."/>
            <person name="Szollosi G.J."/>
            <person name="Szarkandi J.G."/>
            <person name="Papp V."/>
            <person name="Albert L."/>
            <person name="Andreopoulos W."/>
            <person name="Angelini C."/>
            <person name="Antonin V."/>
            <person name="Barry K.W."/>
            <person name="Bougher N.L."/>
            <person name="Buchanan P."/>
            <person name="Buyck B."/>
            <person name="Bense V."/>
            <person name="Catcheside P."/>
            <person name="Chovatia M."/>
            <person name="Cooper J."/>
            <person name="Damon W."/>
            <person name="Desjardin D."/>
            <person name="Finy P."/>
            <person name="Geml J."/>
            <person name="Haridas S."/>
            <person name="Hughes K."/>
            <person name="Justo A."/>
            <person name="Karasinski D."/>
            <person name="Kautmanova I."/>
            <person name="Kiss B."/>
            <person name="Kocsube S."/>
            <person name="Kotiranta H."/>
            <person name="LaButti K.M."/>
            <person name="Lechner B.E."/>
            <person name="Liimatainen K."/>
            <person name="Lipzen A."/>
            <person name="Lukacs Z."/>
            <person name="Mihaltcheva S."/>
            <person name="Morgado L.N."/>
            <person name="Niskanen T."/>
            <person name="Noordeloos M.E."/>
            <person name="Ohm R.A."/>
            <person name="Ortiz-Santana B."/>
            <person name="Ovrebo C."/>
            <person name="Racz N."/>
            <person name="Riley R."/>
            <person name="Savchenko A."/>
            <person name="Shiryaev A."/>
            <person name="Soop K."/>
            <person name="Spirin V."/>
            <person name="Szebenyi C."/>
            <person name="Tomsovsky M."/>
            <person name="Tulloss R.E."/>
            <person name="Uehling J."/>
            <person name="Grigoriev I.V."/>
            <person name="Vagvolgyi C."/>
            <person name="Papp T."/>
            <person name="Martin F.M."/>
            <person name="Miettinen O."/>
            <person name="Hibbett D.S."/>
            <person name="Nagy L.G."/>
        </authorList>
    </citation>
    <scope>NUCLEOTIDE SEQUENCE [LARGE SCALE GENOMIC DNA]</scope>
    <source>
        <strain evidence="4 5">FP101781</strain>
    </source>
</reference>
<dbReference type="OrthoDB" id="20821at2759"/>
<dbReference type="GO" id="GO:0051301">
    <property type="term" value="P:cell division"/>
    <property type="evidence" value="ECO:0007669"/>
    <property type="project" value="TreeGrafter"/>
</dbReference>
<feature type="region of interest" description="Disordered" evidence="1">
    <location>
        <begin position="279"/>
        <end position="315"/>
    </location>
</feature>
<gene>
    <name evidence="4" type="ORF">FA13DRAFT_1658784</name>
</gene>
<dbReference type="GO" id="GO:0005886">
    <property type="term" value="C:plasma membrane"/>
    <property type="evidence" value="ECO:0007669"/>
    <property type="project" value="TreeGrafter"/>
</dbReference>
<evidence type="ECO:0000313" key="5">
    <source>
        <dbReference type="Proteomes" id="UP000298030"/>
    </source>
</evidence>
<protein>
    <recommendedName>
        <fullName evidence="3">Senescence domain-containing protein</fullName>
    </recommendedName>
</protein>
<feature type="signal peptide" evidence="2">
    <location>
        <begin position="1"/>
        <end position="21"/>
    </location>
</feature>
<dbReference type="Proteomes" id="UP000298030">
    <property type="component" value="Unassembled WGS sequence"/>
</dbReference>
<dbReference type="STRING" id="71717.A0A4Y7TQY6"/>
<dbReference type="PANTHER" id="PTHR21068:SF43">
    <property type="entry name" value="SPARTIN"/>
    <property type="match status" value="1"/>
</dbReference>
<feature type="region of interest" description="Disordered" evidence="1">
    <location>
        <begin position="127"/>
        <end position="168"/>
    </location>
</feature>
<dbReference type="Pfam" id="PF06911">
    <property type="entry name" value="Senescence"/>
    <property type="match status" value="1"/>
</dbReference>
<feature type="compositionally biased region" description="Low complexity" evidence="1">
    <location>
        <begin position="295"/>
        <end position="304"/>
    </location>
</feature>
<keyword evidence="2" id="KW-0732">Signal</keyword>
<comment type="caution">
    <text evidence="4">The sequence shown here is derived from an EMBL/GenBank/DDBJ whole genome shotgun (WGS) entry which is preliminary data.</text>
</comment>
<evidence type="ECO:0000256" key="2">
    <source>
        <dbReference type="SAM" id="SignalP"/>
    </source>
</evidence>
<dbReference type="EMBL" id="QPFP01000006">
    <property type="protein sequence ID" value="TEB36002.1"/>
    <property type="molecule type" value="Genomic_DNA"/>
</dbReference>